<keyword evidence="3" id="KW-1185">Reference proteome</keyword>
<dbReference type="SUPFAM" id="SSF52540">
    <property type="entry name" value="P-loop containing nucleoside triphosphate hydrolases"/>
    <property type="match status" value="1"/>
</dbReference>
<dbReference type="Proteomes" id="UP000680706">
    <property type="component" value="Plasmid pAb134-04"/>
</dbReference>
<keyword evidence="2" id="KW-0614">Plasmid</keyword>
<geneLocation type="plasmid" evidence="2 3">
    <name>pAb134-04</name>
</geneLocation>
<dbReference type="InterPro" id="IPR010982">
    <property type="entry name" value="Lambda_DNA-bd_dom_sf"/>
</dbReference>
<dbReference type="PROSITE" id="PS50943">
    <property type="entry name" value="HTH_CROC1"/>
    <property type="match status" value="1"/>
</dbReference>
<sequence length="1339" mass="152245">MAKVKYPELGKFIAEHRIAAGIKHQVDLANHVKVKQQTVSRWEKGSSRPQRKQLAIIAEIIKCDENELKMLAGYGADRGAVVISFDEPFPIDSLNPDKFERFSLFFLEKLHPTADVHRAGGQGHKQDGLDVDAVFPDGRYLTFQCKRVEEFGPSKVKAAVAAHTRQADKNVIILSRIASPQARQEILKHDGWELWDKEDINLKIRDQLTMEEQIWLVDTFFSGQRFALLGAHEAGPWQNHEQFFAPFSQLVSGFHHDWNLLGREEDLSEILKRLEDKKTRLTLISAAGGVGKTRLLKEVIEKFLTKNKGTSVVYAGVSGDNISPANLEQLGNKRKIIVVDDAHLRDDMETLLQYTSIPNNKAKLIVTSRLYAKENCLNVAARYGLDSERVYSVDLERLTKEHTEQLATVALKSYGGPDHLASRLADLTRDCPLLTVIGAYVVAASEMHPDLMQQDEKFKRHILARFEDVIAGQIGTVSEAETIKKILKILALSQPVYLEDNALFRAIENVENVEENDARRAIKLLRETGVLLKRGARYRLAPDLLGDYIIETYCIDFDGNPNNYSKQVFEAVDGELTTNVLLNIGRLDWRRNEGDPSDSPLLDPIWSILTPVYEFSDPHVSAVKTVAYFQPKRGMEFVERNLLSGKYHRDFAAILRNVAYNYRFLKDACELLWEMAKQDERDTSPNPEHPVRVLCDLAAFSRNKDIGYNEAVVDFAIGLCRENSNWVHKYTPLDILRSGLSTEASHTYSKGPHFYFERDKVSLNAVASIRRKIINQITELIFSDDISIAMKASDALTDAIRYPLNQGREGWTEEFVETLRALKARLSKTSIDPLVWKKIADAINWHLCFSETVTKNTAEEVYALLPKDLETQVFFALLGGSKSIYYTRTGDFEQSYKEKQKEIARLANEFTERHSEVSSLYESLETKLQKIKLFAPNQHIASDAFIGAIIDASVEFCKEILARSDDPNLNLNAYAGAALHQVLDKDPDYGFELSRQFAASNRMDLKRAVTHAYGSVSASRELSNAEINLIECLAKPGEDAVNWVSFRCIEAVARQDLRRAVGIFLQLEFEIHSNAAEGLFFSFMASDQFSIELLQSDEVDQLVEKIKRIDEFEGYHLEEIIAEISEFYPSKALAMIMQRLKKSIDEKDWKIRPCNYGPYIRKPLKIRDTAYFEEAFWQFAAWVEESGSTRSTEWSYQVPHCFEGVFAPFDHKLVGLLRKWVERATPQSFPLIPVMLQHAHSTFVIEHSEFVIELLSRARALGHHEHATRMLAISASSGSSRSGTAGEPMPLDVQLRDESQKLLDKLPRLSPARRLYEIVNNDAKAEIKRSLKEREEWDD</sequence>
<dbReference type="Gene3D" id="1.10.260.40">
    <property type="entry name" value="lambda repressor-like DNA-binding domains"/>
    <property type="match status" value="1"/>
</dbReference>
<dbReference type="InterPro" id="IPR027417">
    <property type="entry name" value="P-loop_NTPase"/>
</dbReference>
<gene>
    <name evidence="2" type="ORF">KGB56_26545</name>
</gene>
<proteinExistence type="predicted"/>
<dbReference type="Pfam" id="PF04471">
    <property type="entry name" value="Mrr_cat"/>
    <property type="match status" value="1"/>
</dbReference>
<evidence type="ECO:0000259" key="1">
    <source>
        <dbReference type="PROSITE" id="PS50943"/>
    </source>
</evidence>
<dbReference type="RefSeq" id="WP_075701391.1">
    <property type="nucleotide sequence ID" value="NZ_CP074130.1"/>
</dbReference>
<dbReference type="CDD" id="cd00093">
    <property type="entry name" value="HTH_XRE"/>
    <property type="match status" value="1"/>
</dbReference>
<dbReference type="InterPro" id="IPR001387">
    <property type="entry name" value="Cro/C1-type_HTH"/>
</dbReference>
<evidence type="ECO:0000313" key="3">
    <source>
        <dbReference type="Proteomes" id="UP000680706"/>
    </source>
</evidence>
<dbReference type="EMBL" id="CP074130">
    <property type="protein sequence ID" value="QUS59156.1"/>
    <property type="molecule type" value="Genomic_DNA"/>
</dbReference>
<dbReference type="Gene3D" id="3.40.50.300">
    <property type="entry name" value="P-loop containing nucleotide triphosphate hydrolases"/>
    <property type="match status" value="1"/>
</dbReference>
<reference evidence="2 3" key="1">
    <citation type="journal article" date="2021" name="Angew. Chem. Int. Ed. Engl.">
        <title>A novel family of nonribosomal peptides modulate collective behavior in Pseudovibrio bacteria isolated from marine sponges.</title>
        <authorList>
            <person name="Ioca L.P."/>
            <person name="Dai Y."/>
            <person name="Kunakom S."/>
            <person name="Diaz-Espinosa J."/>
            <person name="Krunic A."/>
            <person name="Crnkovic C.M."/>
            <person name="Orjala J."/>
            <person name="Sanchez L.M."/>
            <person name="Ferreira A.G."/>
            <person name="Berlinck R.G.S."/>
            <person name="Eustaquio A.S."/>
        </authorList>
    </citation>
    <scope>NUCLEOTIDE SEQUENCE [LARGE SCALE GENOMIC DNA]</scope>
    <source>
        <strain evidence="2 3">Ab134</strain>
        <plasmid evidence="2 3">pAb134-04</plasmid>
    </source>
</reference>
<dbReference type="InterPro" id="IPR007560">
    <property type="entry name" value="Restrct_endonuc_IV_Mrr"/>
</dbReference>
<evidence type="ECO:0000313" key="2">
    <source>
        <dbReference type="EMBL" id="QUS59156.1"/>
    </source>
</evidence>
<dbReference type="SUPFAM" id="SSF47413">
    <property type="entry name" value="lambda repressor-like DNA-binding domains"/>
    <property type="match status" value="1"/>
</dbReference>
<feature type="domain" description="HTH cro/C1-type" evidence="1">
    <location>
        <begin position="25"/>
        <end position="68"/>
    </location>
</feature>
<dbReference type="SMART" id="SM00530">
    <property type="entry name" value="HTH_XRE"/>
    <property type="match status" value="1"/>
</dbReference>
<dbReference type="Pfam" id="PF01381">
    <property type="entry name" value="HTH_3"/>
    <property type="match status" value="1"/>
</dbReference>
<protein>
    <submittedName>
        <fullName evidence="2">Helix-turn-helix domain-containing protein</fullName>
    </submittedName>
</protein>
<name>A0ABX8B125_9HYPH</name>
<accession>A0ABX8B125</accession>
<organism evidence="2 3">
    <name type="scientific">Pseudovibrio brasiliensis</name>
    <dbReference type="NCBI Taxonomy" id="1898042"/>
    <lineage>
        <taxon>Bacteria</taxon>
        <taxon>Pseudomonadati</taxon>
        <taxon>Pseudomonadota</taxon>
        <taxon>Alphaproteobacteria</taxon>
        <taxon>Hyphomicrobiales</taxon>
        <taxon>Stappiaceae</taxon>
        <taxon>Pseudovibrio</taxon>
    </lineage>
</organism>